<feature type="region of interest" description="Disordered" evidence="1">
    <location>
        <begin position="1"/>
        <end position="24"/>
    </location>
</feature>
<dbReference type="GO" id="GO:0005975">
    <property type="term" value="P:carbohydrate metabolic process"/>
    <property type="evidence" value="ECO:0007669"/>
    <property type="project" value="InterPro"/>
</dbReference>
<evidence type="ECO:0000313" key="3">
    <source>
        <dbReference type="Proteomes" id="UP000649739"/>
    </source>
</evidence>
<dbReference type="Proteomes" id="UP000649739">
    <property type="component" value="Unassembled WGS sequence"/>
</dbReference>
<reference evidence="2" key="2">
    <citation type="submission" date="2020-09" db="EMBL/GenBank/DDBJ databases">
        <authorList>
            <person name="Sun Q."/>
            <person name="Ohkuma M."/>
        </authorList>
    </citation>
    <scope>NUCLEOTIDE SEQUENCE</scope>
    <source>
        <strain evidence="2">JCM 3090</strain>
    </source>
</reference>
<dbReference type="SUPFAM" id="SSF48208">
    <property type="entry name" value="Six-hairpin glycosidases"/>
    <property type="match status" value="1"/>
</dbReference>
<sequence>MAEPGAGGAGGGGSDGGGPGGPGEGWEWALGAVLGRVDAVEAAVGERFPLYAAAGGDWLTSRRGSWTGGFWVGCLWVRAAVTGSGRHRHAARRWTGRLAERAGDDTVTRAMTFWHGAAVGALLCGDDLAESVALAGARALVGAFDARYGAVPVGTAFTRDPRPRVGIDALGAVVALLGWAADRGMAGADGVGRAHAGTTVRLLLADDGRVGPEMALPRAAAGRTGGRESGGDPGGPAGVGHSPGADGRAGGWARGQAWGVLGTANAARRWPEFAGPARRAAAYWRRRTTPGVAPPAYLSAEPPGAGPVDTSAAVIAAAGLWTLADAAAGSPPVDVAPDGEEVHLARLVARHLRGGALLDGCYDADRGIATAHELIWGDHFLLALLARATGRVRVPLW</sequence>
<organism evidence="2 3">
    <name type="scientific">Pilimelia anulata</name>
    <dbReference type="NCBI Taxonomy" id="53371"/>
    <lineage>
        <taxon>Bacteria</taxon>
        <taxon>Bacillati</taxon>
        <taxon>Actinomycetota</taxon>
        <taxon>Actinomycetes</taxon>
        <taxon>Micromonosporales</taxon>
        <taxon>Micromonosporaceae</taxon>
        <taxon>Pilimelia</taxon>
    </lineage>
</organism>
<evidence type="ECO:0000256" key="1">
    <source>
        <dbReference type="SAM" id="MobiDB-lite"/>
    </source>
</evidence>
<dbReference type="AlphaFoldDB" id="A0A8J3FBE6"/>
<feature type="region of interest" description="Disordered" evidence="1">
    <location>
        <begin position="219"/>
        <end position="251"/>
    </location>
</feature>
<keyword evidence="3" id="KW-1185">Reference proteome</keyword>
<dbReference type="Gene3D" id="1.50.10.10">
    <property type="match status" value="1"/>
</dbReference>
<dbReference type="InterPro" id="IPR008928">
    <property type="entry name" value="6-hairpin_glycosidase_sf"/>
</dbReference>
<dbReference type="GO" id="GO:0016787">
    <property type="term" value="F:hydrolase activity"/>
    <property type="evidence" value="ECO:0007669"/>
    <property type="project" value="UniProtKB-KW"/>
</dbReference>
<dbReference type="RefSeq" id="WP_189168938.1">
    <property type="nucleotide sequence ID" value="NZ_BMQB01000002.1"/>
</dbReference>
<protein>
    <submittedName>
        <fullName evidence="2">Glucuronyl hydrolase</fullName>
    </submittedName>
</protein>
<gene>
    <name evidence="2" type="ORF">GCM10010123_10870</name>
</gene>
<proteinExistence type="predicted"/>
<dbReference type="InterPro" id="IPR012341">
    <property type="entry name" value="6hp_glycosidase-like_sf"/>
</dbReference>
<accession>A0A8J3FBE6</accession>
<reference evidence="2" key="1">
    <citation type="journal article" date="2014" name="Int. J. Syst. Evol. Microbiol.">
        <title>Complete genome sequence of Corynebacterium casei LMG S-19264T (=DSM 44701T), isolated from a smear-ripened cheese.</title>
        <authorList>
            <consortium name="US DOE Joint Genome Institute (JGI-PGF)"/>
            <person name="Walter F."/>
            <person name="Albersmeier A."/>
            <person name="Kalinowski J."/>
            <person name="Ruckert C."/>
        </authorList>
    </citation>
    <scope>NUCLEOTIDE SEQUENCE</scope>
    <source>
        <strain evidence="2">JCM 3090</strain>
    </source>
</reference>
<evidence type="ECO:0000313" key="2">
    <source>
        <dbReference type="EMBL" id="GGJ83073.1"/>
    </source>
</evidence>
<keyword evidence="2" id="KW-0378">Hydrolase</keyword>
<comment type="caution">
    <text evidence="2">The sequence shown here is derived from an EMBL/GenBank/DDBJ whole genome shotgun (WGS) entry which is preliminary data.</text>
</comment>
<name>A0A8J3FBE6_9ACTN</name>
<dbReference type="EMBL" id="BMQB01000002">
    <property type="protein sequence ID" value="GGJ83073.1"/>
    <property type="molecule type" value="Genomic_DNA"/>
</dbReference>